<dbReference type="Pfam" id="PF01408">
    <property type="entry name" value="GFO_IDH_MocA"/>
    <property type="match status" value="1"/>
</dbReference>
<dbReference type="Gene3D" id="3.30.360.10">
    <property type="entry name" value="Dihydrodipicolinate Reductase, domain 2"/>
    <property type="match status" value="1"/>
</dbReference>
<evidence type="ECO:0000313" key="5">
    <source>
        <dbReference type="EMBL" id="MFC4097800.1"/>
    </source>
</evidence>
<dbReference type="PANTHER" id="PTHR22604">
    <property type="entry name" value="OXIDOREDUCTASES"/>
    <property type="match status" value="1"/>
</dbReference>
<keyword evidence="2" id="KW-0560">Oxidoreductase</keyword>
<dbReference type="Proteomes" id="UP001595814">
    <property type="component" value="Unassembled WGS sequence"/>
</dbReference>
<dbReference type="InterPro" id="IPR036291">
    <property type="entry name" value="NAD(P)-bd_dom_sf"/>
</dbReference>
<evidence type="ECO:0000259" key="3">
    <source>
        <dbReference type="Pfam" id="PF01408"/>
    </source>
</evidence>
<dbReference type="InterPro" id="IPR000683">
    <property type="entry name" value="Gfo/Idh/MocA-like_OxRdtase_N"/>
</dbReference>
<dbReference type="SUPFAM" id="SSF51735">
    <property type="entry name" value="NAD(P)-binding Rossmann-fold domains"/>
    <property type="match status" value="1"/>
</dbReference>
<evidence type="ECO:0000313" key="6">
    <source>
        <dbReference type="Proteomes" id="UP001595814"/>
    </source>
</evidence>
<feature type="domain" description="Gfo/Idh/MocA-like oxidoreductase N-terminal" evidence="3">
    <location>
        <begin position="2"/>
        <end position="119"/>
    </location>
</feature>
<evidence type="ECO:0000256" key="1">
    <source>
        <dbReference type="ARBA" id="ARBA00010928"/>
    </source>
</evidence>
<comment type="similarity">
    <text evidence="1">Belongs to the Gfo/Idh/MocA family.</text>
</comment>
<dbReference type="InterPro" id="IPR050984">
    <property type="entry name" value="Gfo/Idh/MocA_domain"/>
</dbReference>
<comment type="caution">
    <text evidence="5">The sequence shown here is derived from an EMBL/GenBank/DDBJ whole genome shotgun (WGS) entry which is preliminary data.</text>
</comment>
<keyword evidence="6" id="KW-1185">Reference proteome</keyword>
<dbReference type="EMBL" id="JBHSAW010000025">
    <property type="protein sequence ID" value="MFC4097800.1"/>
    <property type="molecule type" value="Genomic_DNA"/>
</dbReference>
<dbReference type="SUPFAM" id="SSF55347">
    <property type="entry name" value="Glyceraldehyde-3-phosphate dehydrogenase-like, C-terminal domain"/>
    <property type="match status" value="1"/>
</dbReference>
<reference evidence="6" key="1">
    <citation type="journal article" date="2019" name="Int. J. Syst. Evol. Microbiol.">
        <title>The Global Catalogue of Microorganisms (GCM) 10K type strain sequencing project: providing services to taxonomists for standard genome sequencing and annotation.</title>
        <authorList>
            <consortium name="The Broad Institute Genomics Platform"/>
            <consortium name="The Broad Institute Genome Sequencing Center for Infectious Disease"/>
            <person name="Wu L."/>
            <person name="Ma J."/>
        </authorList>
    </citation>
    <scope>NUCLEOTIDE SEQUENCE [LARGE SCALE GENOMIC DNA]</scope>
    <source>
        <strain evidence="6">CECT 7477</strain>
    </source>
</reference>
<organism evidence="5 6">
    <name type="scientific">Euzebyella saccharophila</name>
    <dbReference type="NCBI Taxonomy" id="679664"/>
    <lineage>
        <taxon>Bacteria</taxon>
        <taxon>Pseudomonadati</taxon>
        <taxon>Bacteroidota</taxon>
        <taxon>Flavobacteriia</taxon>
        <taxon>Flavobacteriales</taxon>
        <taxon>Flavobacteriaceae</taxon>
        <taxon>Euzebyella</taxon>
    </lineage>
</organism>
<dbReference type="PANTHER" id="PTHR22604:SF105">
    <property type="entry name" value="TRANS-1,2-DIHYDROBENZENE-1,2-DIOL DEHYDROGENASE"/>
    <property type="match status" value="1"/>
</dbReference>
<dbReference type="Pfam" id="PF22725">
    <property type="entry name" value="GFO_IDH_MocA_C3"/>
    <property type="match status" value="1"/>
</dbReference>
<dbReference type="InterPro" id="IPR055170">
    <property type="entry name" value="GFO_IDH_MocA-like_dom"/>
</dbReference>
<name>A0ABV8JTF6_9FLAO</name>
<dbReference type="RefSeq" id="WP_192463034.1">
    <property type="nucleotide sequence ID" value="NZ_JACYFJ010000005.1"/>
</dbReference>
<feature type="domain" description="GFO/IDH/MocA-like oxidoreductase" evidence="4">
    <location>
        <begin position="130"/>
        <end position="244"/>
    </location>
</feature>
<proteinExistence type="inferred from homology"/>
<evidence type="ECO:0000256" key="2">
    <source>
        <dbReference type="ARBA" id="ARBA00023002"/>
    </source>
</evidence>
<protein>
    <submittedName>
        <fullName evidence="5">Gfo/Idh/MocA family protein</fullName>
    </submittedName>
</protein>
<evidence type="ECO:0000259" key="4">
    <source>
        <dbReference type="Pfam" id="PF22725"/>
    </source>
</evidence>
<sequence length="323" mass="35795">MIRWGIVGPGRIAHSFAKDLKLVEGGKLTGVASRSLERAQEFAKEYGAEHSFGSYEEMFESDEVDVLYIATPHTSHCELSIAAMEKGKHVLCEKPMGINLAEVEQMVDAAKKNKVFLMEALWSRFNPSILKVKEMVEKGDLGKIAYLNADFGFYALDRDAKHRLLNPDLAGGSLLDIGIYPIFLAYLILGKPETIMATSKFHSTGVEAQTAMIFDYPYAQAVLSSGLRSKISMKAEIAGSKGSAYLHERWHETQGYSVELNGELEEIDFPTKGIGYSHEIEEVHHCLNSGKLESTNWSLDNSLDLANLLNEVRKITGISFPGE</sequence>
<accession>A0ABV8JTF6</accession>
<dbReference type="Gene3D" id="3.40.50.720">
    <property type="entry name" value="NAD(P)-binding Rossmann-like Domain"/>
    <property type="match status" value="1"/>
</dbReference>
<gene>
    <name evidence="5" type="ORF">ACFOUT_18080</name>
</gene>